<dbReference type="InterPro" id="IPR018490">
    <property type="entry name" value="cNMP-bd_dom_sf"/>
</dbReference>
<dbReference type="GO" id="GO:0034702">
    <property type="term" value="C:monoatomic ion channel complex"/>
    <property type="evidence" value="ECO:0007669"/>
    <property type="project" value="UniProtKB-KW"/>
</dbReference>
<comment type="domain">
    <text evidence="14">The segment S4 is probably the voltage-sensor and is characterized by a series of positively charged amino acids. The pore-forming region H5 is enclosed by the transmembrane segments S5 and S6 in the Shaker-type (1P/6TM) and contains the GYGD signature motif which seems to be involved in potassium selectivity.</text>
</comment>
<keyword evidence="13" id="KW-0040">ANK repeat</keyword>
<keyword evidence="12 14" id="KW-0407">Ion channel</keyword>
<dbReference type="Pfam" id="PF11834">
    <property type="entry name" value="KHA"/>
    <property type="match status" value="1"/>
</dbReference>
<dbReference type="SMART" id="SM00248">
    <property type="entry name" value="ANK"/>
    <property type="match status" value="2"/>
</dbReference>
<feature type="transmembrane region" description="Helical" evidence="14">
    <location>
        <begin position="102"/>
        <end position="121"/>
    </location>
</feature>
<feature type="transmembrane region" description="Helical" evidence="14">
    <location>
        <begin position="71"/>
        <end position="90"/>
    </location>
</feature>
<dbReference type="SUPFAM" id="SSF51206">
    <property type="entry name" value="cAMP-binding domain-like"/>
    <property type="match status" value="1"/>
</dbReference>
<dbReference type="Gene3D" id="1.10.287.70">
    <property type="match status" value="1"/>
</dbReference>
<dbReference type="EMBL" id="JACMSC010000014">
    <property type="protein sequence ID" value="KAG6489830.1"/>
    <property type="molecule type" value="Genomic_DNA"/>
</dbReference>
<evidence type="ECO:0000256" key="9">
    <source>
        <dbReference type="ARBA" id="ARBA00022989"/>
    </source>
</evidence>
<evidence type="ECO:0000256" key="4">
    <source>
        <dbReference type="ARBA" id="ARBA00022538"/>
    </source>
</evidence>
<keyword evidence="5 14" id="KW-0812">Transmembrane</keyword>
<keyword evidence="11 14" id="KW-0472">Membrane</keyword>
<dbReference type="InterPro" id="IPR014710">
    <property type="entry name" value="RmlC-like_jellyroll"/>
</dbReference>
<dbReference type="InterPro" id="IPR005821">
    <property type="entry name" value="Ion_trans_dom"/>
</dbReference>
<dbReference type="InterPro" id="IPR021789">
    <property type="entry name" value="KHA_dom"/>
</dbReference>
<evidence type="ECO:0000256" key="8">
    <source>
        <dbReference type="ARBA" id="ARBA00022958"/>
    </source>
</evidence>
<dbReference type="Pfam" id="PF00520">
    <property type="entry name" value="Ion_trans"/>
    <property type="match status" value="1"/>
</dbReference>
<evidence type="ECO:0000256" key="3">
    <source>
        <dbReference type="ARBA" id="ARBA00022448"/>
    </source>
</evidence>
<feature type="repeat" description="ANK" evidence="13">
    <location>
        <begin position="644"/>
        <end position="676"/>
    </location>
</feature>
<evidence type="ECO:0000256" key="2">
    <source>
        <dbReference type="ARBA" id="ARBA00007929"/>
    </source>
</evidence>
<name>A0A8J5FS19_ZINOF</name>
<protein>
    <recommendedName>
        <fullName evidence="14">Potassium channel</fullName>
    </recommendedName>
</protein>
<evidence type="ECO:0000256" key="7">
    <source>
        <dbReference type="ARBA" id="ARBA00022882"/>
    </source>
</evidence>
<dbReference type="SMART" id="SM00100">
    <property type="entry name" value="cNMP"/>
    <property type="match status" value="1"/>
</dbReference>
<dbReference type="PANTHER" id="PTHR45743:SF2">
    <property type="entry name" value="POTASSIUM CHANNEL AKT1"/>
    <property type="match status" value="1"/>
</dbReference>
<keyword evidence="19" id="KW-1185">Reference proteome</keyword>
<dbReference type="CDD" id="cd00038">
    <property type="entry name" value="CAP_ED"/>
    <property type="match status" value="1"/>
</dbReference>
<dbReference type="PROSITE" id="PS51490">
    <property type="entry name" value="KHA"/>
    <property type="match status" value="1"/>
</dbReference>
<reference evidence="18 19" key="1">
    <citation type="submission" date="2020-08" db="EMBL/GenBank/DDBJ databases">
        <title>Plant Genome Project.</title>
        <authorList>
            <person name="Zhang R.-G."/>
        </authorList>
    </citation>
    <scope>NUCLEOTIDE SEQUENCE [LARGE SCALE GENOMIC DNA]</scope>
    <source>
        <tissue evidence="18">Rhizome</tissue>
    </source>
</reference>
<keyword evidence="7 14" id="KW-0851">Voltage-gated channel</keyword>
<feature type="transmembrane region" description="Helical" evidence="14">
    <location>
        <begin position="248"/>
        <end position="267"/>
    </location>
</feature>
<dbReference type="InterPro" id="IPR003938">
    <property type="entry name" value="K_chnl_volt-dep_EAG/ELK/ERG"/>
</dbReference>
<comment type="caution">
    <text evidence="18">The sequence shown here is derived from an EMBL/GenBank/DDBJ whole genome shotgun (WGS) entry which is preliminary data.</text>
</comment>
<comment type="subunit">
    <text evidence="14">The potassium channel is composed of a homo- or heterotetrameric complex of pore-forming subunits.</text>
</comment>
<evidence type="ECO:0000256" key="11">
    <source>
        <dbReference type="ARBA" id="ARBA00023136"/>
    </source>
</evidence>
<dbReference type="Pfam" id="PF12796">
    <property type="entry name" value="Ank_2"/>
    <property type="match status" value="1"/>
</dbReference>
<evidence type="ECO:0000313" key="18">
    <source>
        <dbReference type="EMBL" id="KAG6489830.1"/>
    </source>
</evidence>
<keyword evidence="10 14" id="KW-0406">Ion transport</keyword>
<dbReference type="AlphaFoldDB" id="A0A8J5FS19"/>
<dbReference type="Proteomes" id="UP000734854">
    <property type="component" value="Unassembled WGS sequence"/>
</dbReference>
<evidence type="ECO:0000256" key="13">
    <source>
        <dbReference type="PROSITE-ProRule" id="PRU00023"/>
    </source>
</evidence>
<dbReference type="Gene3D" id="2.60.120.10">
    <property type="entry name" value="Jelly Rolls"/>
    <property type="match status" value="1"/>
</dbReference>
<dbReference type="InterPro" id="IPR036770">
    <property type="entry name" value="Ankyrin_rpt-contain_sf"/>
</dbReference>
<keyword evidence="6 14" id="KW-0631">Potassium channel</keyword>
<keyword evidence="9 14" id="KW-1133">Transmembrane helix</keyword>
<dbReference type="PANTHER" id="PTHR45743">
    <property type="entry name" value="POTASSIUM CHANNEL AKT1"/>
    <property type="match status" value="1"/>
</dbReference>
<dbReference type="PRINTS" id="PR01463">
    <property type="entry name" value="EAGCHANLFMLY"/>
</dbReference>
<feature type="domain" description="KHA" evidence="17">
    <location>
        <begin position="797"/>
        <end position="864"/>
    </location>
</feature>
<feature type="region of interest" description="Disordered" evidence="15">
    <location>
        <begin position="699"/>
        <end position="721"/>
    </location>
</feature>
<dbReference type="InterPro" id="IPR045319">
    <property type="entry name" value="KAT/AKT"/>
</dbReference>
<evidence type="ECO:0000256" key="6">
    <source>
        <dbReference type="ARBA" id="ARBA00022826"/>
    </source>
</evidence>
<evidence type="ECO:0000259" key="16">
    <source>
        <dbReference type="PROSITE" id="PS50042"/>
    </source>
</evidence>
<accession>A0A8J5FS19</accession>
<evidence type="ECO:0000259" key="17">
    <source>
        <dbReference type="PROSITE" id="PS51490"/>
    </source>
</evidence>
<feature type="transmembrane region" description="Helical" evidence="14">
    <location>
        <begin position="279"/>
        <end position="297"/>
    </location>
</feature>
<dbReference type="Pfam" id="PF00027">
    <property type="entry name" value="cNMP_binding"/>
    <property type="match status" value="1"/>
</dbReference>
<comment type="caution">
    <text evidence="14">Lacks conserved residue(s) required for the propagation of feature annotation.</text>
</comment>
<keyword evidence="8 14" id="KW-0630">Potassium</keyword>
<evidence type="ECO:0000256" key="1">
    <source>
        <dbReference type="ARBA" id="ARBA00004141"/>
    </source>
</evidence>
<dbReference type="InterPro" id="IPR002110">
    <property type="entry name" value="Ankyrin_rpt"/>
</dbReference>
<dbReference type="PROSITE" id="PS50088">
    <property type="entry name" value="ANK_REPEAT"/>
    <property type="match status" value="2"/>
</dbReference>
<feature type="repeat" description="ANK" evidence="13">
    <location>
        <begin position="579"/>
        <end position="611"/>
    </location>
</feature>
<evidence type="ECO:0000256" key="14">
    <source>
        <dbReference type="RuleBase" id="RU369015"/>
    </source>
</evidence>
<sequence length="864" mass="97004">MEMRGKADEKFNMPIIFDEEPTDKEMTKYASQYSIFNDILPSLGGRNTHRVKLHKFIVSPYDKKYRTWESILFMLVLYTAWVSPFEFGFLQENNGPFRLADNIVNAFFFIDIVLTFFVAYLDEATYLLVDDPKPIAKRYLTSWFILDIVSTIPSEFMLKLLPPNLQSYGIFNMFRLWRLRRVSAMFARWEKDKSLSYFWIRCAKLVSVTIFAVHCGGCFFFLLAAKYPDPKNTWIGITTADFHEQSLWVNYVTSMYWSITTVATVGYGDLHPVNTWEKFFDFFFMLFSMGLDAYLIGNMTNLVVHGTTRTRKYVSEFYLYTFQTLVKPIRLCAQRDTIQAASSFARRNQIPERLQEQMISHLSLKFRTDSEGLQQQETMDALPKAIRSSISHFLFFPLVQNVYLFQGVSPDMLFQLVSEMKGEYYPPREDVILQNEAPTDFYILATGTAELIDSRGGSEEASCIVRVVKKGDLVGELGVLCYRPQLFTVRTRSLCQLLRLNRTAFLNIVQANVGDGTVIANNLLQYFKRQGDDPWMQALLREIESMLTRGRVDLPLTLSFAVVRDDDILLHQLLRRDCEGNVPLWEAILGKHERVAEILVENGGELSAGDMGRCACAAAAQNSVQLLEDMLRWGGDVVAAAENDGGTALHRAVCEGNVAVVEFLVRHGADMDRADAQGWTPRGLADQQGHEEIKALLDGAKGAGGPGAAKPPPPAGLRRFSSEPYIPKLNAGGGAAVVASAEQPRSPNYSNSLIGVVSAANFVVQQAQSRTPPVIESPPRKMGGSGGRRRQQANLARVTVSFPERGDAAKKLVALPKSMQELQEMASKKFAVKGKVKVTNKDGALVDDVKLIRDGDHLVVATDR</sequence>
<evidence type="ECO:0000256" key="15">
    <source>
        <dbReference type="SAM" id="MobiDB-lite"/>
    </source>
</evidence>
<feature type="transmembrane region" description="Helical" evidence="14">
    <location>
        <begin position="198"/>
        <end position="224"/>
    </location>
</feature>
<feature type="domain" description="Cyclic nucleotide-binding" evidence="16">
    <location>
        <begin position="404"/>
        <end position="509"/>
    </location>
</feature>
<evidence type="ECO:0000256" key="10">
    <source>
        <dbReference type="ARBA" id="ARBA00023065"/>
    </source>
</evidence>
<comment type="similarity">
    <text evidence="2 14">Belongs to the potassium channel family. Plant (TC 1.A.1.4) subfamily.</text>
</comment>
<dbReference type="SUPFAM" id="SSF81324">
    <property type="entry name" value="Voltage-gated potassium channels"/>
    <property type="match status" value="1"/>
</dbReference>
<keyword evidence="3 14" id="KW-0813">Transport</keyword>
<evidence type="ECO:0000256" key="12">
    <source>
        <dbReference type="ARBA" id="ARBA00023303"/>
    </source>
</evidence>
<evidence type="ECO:0000313" key="19">
    <source>
        <dbReference type="Proteomes" id="UP000734854"/>
    </source>
</evidence>
<dbReference type="SUPFAM" id="SSF48403">
    <property type="entry name" value="Ankyrin repeat"/>
    <property type="match status" value="1"/>
</dbReference>
<dbReference type="InterPro" id="IPR000595">
    <property type="entry name" value="cNMP-bd_dom"/>
</dbReference>
<dbReference type="Gene3D" id="1.25.40.20">
    <property type="entry name" value="Ankyrin repeat-containing domain"/>
    <property type="match status" value="1"/>
</dbReference>
<dbReference type="FunFam" id="1.10.287.70:FF:000123">
    <property type="entry name" value="Potassium channel KAT3"/>
    <property type="match status" value="1"/>
</dbReference>
<feature type="region of interest" description="Disordered" evidence="15">
    <location>
        <begin position="769"/>
        <end position="793"/>
    </location>
</feature>
<comment type="function">
    <text evidence="14">Potassium channel.</text>
</comment>
<comment type="subcellular location">
    <subcellularLocation>
        <location evidence="1 14">Membrane</location>
        <topology evidence="1 14">Multi-pass membrane protein</topology>
    </subcellularLocation>
</comment>
<dbReference type="GO" id="GO:0005249">
    <property type="term" value="F:voltage-gated potassium channel activity"/>
    <property type="evidence" value="ECO:0007669"/>
    <property type="project" value="UniProtKB-UniRule"/>
</dbReference>
<dbReference type="PROSITE" id="PS50042">
    <property type="entry name" value="CNMP_BINDING_3"/>
    <property type="match status" value="1"/>
</dbReference>
<keyword evidence="4 14" id="KW-0633">Potassium transport</keyword>
<dbReference type="FunFam" id="2.60.120.10:FF:000074">
    <property type="entry name" value="Potassium channel KAT2"/>
    <property type="match status" value="1"/>
</dbReference>
<proteinExistence type="inferred from homology"/>
<organism evidence="18 19">
    <name type="scientific">Zingiber officinale</name>
    <name type="common">Ginger</name>
    <name type="synonym">Amomum zingiber</name>
    <dbReference type="NCBI Taxonomy" id="94328"/>
    <lineage>
        <taxon>Eukaryota</taxon>
        <taxon>Viridiplantae</taxon>
        <taxon>Streptophyta</taxon>
        <taxon>Embryophyta</taxon>
        <taxon>Tracheophyta</taxon>
        <taxon>Spermatophyta</taxon>
        <taxon>Magnoliopsida</taxon>
        <taxon>Liliopsida</taxon>
        <taxon>Zingiberales</taxon>
        <taxon>Zingiberaceae</taxon>
        <taxon>Zingiber</taxon>
    </lineage>
</organism>
<gene>
    <name evidence="18" type="ORF">ZIOFF_051110</name>
</gene>
<evidence type="ECO:0000256" key="5">
    <source>
        <dbReference type="ARBA" id="ARBA00022692"/>
    </source>
</evidence>
<dbReference type="PROSITE" id="PS50297">
    <property type="entry name" value="ANK_REP_REGION"/>
    <property type="match status" value="1"/>
</dbReference>
<comment type="domain">
    <text evidence="14">The KHA domain (rich in hydrophobic and acidic residues) present in the C-terminal part is likely to be important for tetramerization.</text>
</comment>